<protein>
    <submittedName>
        <fullName evidence="2">Uncharacterized protein</fullName>
    </submittedName>
</protein>
<evidence type="ECO:0000313" key="3">
    <source>
        <dbReference type="Proteomes" id="UP001178507"/>
    </source>
</evidence>
<comment type="caution">
    <text evidence="2">The sequence shown here is derived from an EMBL/GenBank/DDBJ whole genome shotgun (WGS) entry which is preliminary data.</text>
</comment>
<organism evidence="2 3">
    <name type="scientific">Effrenium voratum</name>
    <dbReference type="NCBI Taxonomy" id="2562239"/>
    <lineage>
        <taxon>Eukaryota</taxon>
        <taxon>Sar</taxon>
        <taxon>Alveolata</taxon>
        <taxon>Dinophyceae</taxon>
        <taxon>Suessiales</taxon>
        <taxon>Symbiodiniaceae</taxon>
        <taxon>Effrenium</taxon>
    </lineage>
</organism>
<evidence type="ECO:0000256" key="1">
    <source>
        <dbReference type="SAM" id="MobiDB-lite"/>
    </source>
</evidence>
<gene>
    <name evidence="2" type="ORF">EVOR1521_LOCUS8159</name>
</gene>
<keyword evidence="3" id="KW-1185">Reference proteome</keyword>
<dbReference type="AlphaFoldDB" id="A0AA36MU83"/>
<evidence type="ECO:0000313" key="2">
    <source>
        <dbReference type="EMBL" id="CAJ1380131.1"/>
    </source>
</evidence>
<name>A0AA36MU83_9DINO</name>
<accession>A0AA36MU83</accession>
<proteinExistence type="predicted"/>
<feature type="region of interest" description="Disordered" evidence="1">
    <location>
        <begin position="93"/>
        <end position="120"/>
    </location>
</feature>
<reference evidence="2" key="1">
    <citation type="submission" date="2023-08" db="EMBL/GenBank/DDBJ databases">
        <authorList>
            <person name="Chen Y."/>
            <person name="Shah S."/>
            <person name="Dougan E. K."/>
            <person name="Thang M."/>
            <person name="Chan C."/>
        </authorList>
    </citation>
    <scope>NUCLEOTIDE SEQUENCE</scope>
</reference>
<sequence>MRMTQLSELVGEPCACGLPLMWMWQIGSPVARGSVACADAALSGARFASVAGPGLARSQNRALPFRSMAHQIRAQRLSQISSHASWTVWAGSSVARRRSKSVQEPRQIRNNSRHGSLFPA</sequence>
<dbReference type="EMBL" id="CAUJNA010000686">
    <property type="protein sequence ID" value="CAJ1380131.1"/>
    <property type="molecule type" value="Genomic_DNA"/>
</dbReference>
<dbReference type="Proteomes" id="UP001178507">
    <property type="component" value="Unassembled WGS sequence"/>
</dbReference>